<dbReference type="Pfam" id="PF03060">
    <property type="entry name" value="NMO"/>
    <property type="match status" value="1"/>
</dbReference>
<dbReference type="PANTHER" id="PTHR42747:SF4">
    <property type="entry name" value="BLR1330 PROTEIN"/>
    <property type="match status" value="1"/>
</dbReference>
<keyword evidence="4" id="KW-0560">Oxidoreductase</keyword>
<dbReference type="InterPro" id="IPR013785">
    <property type="entry name" value="Aldolase_TIM"/>
</dbReference>
<name>A0A2G8R6F9_9RHOB</name>
<evidence type="ECO:0000256" key="2">
    <source>
        <dbReference type="ARBA" id="ARBA00022630"/>
    </source>
</evidence>
<evidence type="ECO:0000313" key="7">
    <source>
        <dbReference type="Proteomes" id="UP000231259"/>
    </source>
</evidence>
<reference evidence="6 7" key="1">
    <citation type="submission" date="2013-09" db="EMBL/GenBank/DDBJ databases">
        <title>Genome sequencing of Phaeobacter antarcticus sp. nov. SM1211.</title>
        <authorList>
            <person name="Zhang X.-Y."/>
            <person name="Liu C."/>
            <person name="Chen X.-L."/>
            <person name="Xie B.-B."/>
            <person name="Qin Q.-L."/>
            <person name="Rong J.-C."/>
            <person name="Zhang Y.-Z."/>
        </authorList>
    </citation>
    <scope>NUCLEOTIDE SEQUENCE [LARGE SCALE GENOMIC DNA]</scope>
    <source>
        <strain evidence="6 7">SM1211</strain>
    </source>
</reference>
<sequence>MTMTDLLRGRLRLPVICSPLFIISGPELVIAQCKAGVIGSFPALNARPPELLDDWLCQIREELDAHDARHPDRPAAPFAVNQVVNKMSQRLDGDMAICEKHKVPLIITSLGAREDVNQAVHGWGGQVYHDVTTNFYAHKAIDKGADGLIAVAAGAGGHASDVSPFALMQEIRAWWDGPLALSGCISTGRSILAAEAMGADFAYIGSAFIAASEANAVDDYKQMIVDSDAKDIMMTDLFTGHPGNYLRPSIERAGLDPEQLHLETKETLEWSLNHKKVKRWKDVWGAGQGIGAIDAVRSVEEIVDRWVEDYNRAKSGLLRERTYLRSVA</sequence>
<protein>
    <submittedName>
        <fullName evidence="6">Uncharacterized protein</fullName>
    </submittedName>
</protein>
<dbReference type="SUPFAM" id="SSF51412">
    <property type="entry name" value="Inosine monophosphate dehydrogenase (IMPDH)"/>
    <property type="match status" value="1"/>
</dbReference>
<accession>A0A2G8R6F9</accession>
<evidence type="ECO:0000256" key="1">
    <source>
        <dbReference type="ARBA" id="ARBA00009881"/>
    </source>
</evidence>
<dbReference type="OrthoDB" id="9778912at2"/>
<dbReference type="Gene3D" id="3.20.20.70">
    <property type="entry name" value="Aldolase class I"/>
    <property type="match status" value="1"/>
</dbReference>
<evidence type="ECO:0000256" key="4">
    <source>
        <dbReference type="ARBA" id="ARBA00023002"/>
    </source>
</evidence>
<dbReference type="RefSeq" id="WP_099913296.1">
    <property type="nucleotide sequence ID" value="NZ_AWWI01000170.1"/>
</dbReference>
<dbReference type="Proteomes" id="UP000231259">
    <property type="component" value="Unassembled WGS sequence"/>
</dbReference>
<dbReference type="AlphaFoldDB" id="A0A2G8R6F9"/>
<comment type="caution">
    <text evidence="6">The sequence shown here is derived from an EMBL/GenBank/DDBJ whole genome shotgun (WGS) entry which is preliminary data.</text>
</comment>
<dbReference type="GO" id="GO:0018580">
    <property type="term" value="F:nitronate monooxygenase activity"/>
    <property type="evidence" value="ECO:0007669"/>
    <property type="project" value="InterPro"/>
</dbReference>
<organism evidence="6 7">
    <name type="scientific">Puniceibacterium antarcticum</name>
    <dbReference type="NCBI Taxonomy" id="1206336"/>
    <lineage>
        <taxon>Bacteria</taxon>
        <taxon>Pseudomonadati</taxon>
        <taxon>Pseudomonadota</taxon>
        <taxon>Alphaproteobacteria</taxon>
        <taxon>Rhodobacterales</taxon>
        <taxon>Paracoccaceae</taxon>
        <taxon>Puniceibacterium</taxon>
    </lineage>
</organism>
<keyword evidence="3" id="KW-0288">FMN</keyword>
<dbReference type="CDD" id="cd04730">
    <property type="entry name" value="NPD_like"/>
    <property type="match status" value="1"/>
</dbReference>
<gene>
    <name evidence="6" type="ORF">P775_24760</name>
</gene>
<evidence type="ECO:0000256" key="5">
    <source>
        <dbReference type="ARBA" id="ARBA00023033"/>
    </source>
</evidence>
<evidence type="ECO:0000313" key="6">
    <source>
        <dbReference type="EMBL" id="PIL17140.1"/>
    </source>
</evidence>
<dbReference type="FunFam" id="3.20.20.70:FF:000210">
    <property type="entry name" value="2-nitropropane dioxygenase"/>
    <property type="match status" value="1"/>
</dbReference>
<evidence type="ECO:0000256" key="3">
    <source>
        <dbReference type="ARBA" id="ARBA00022643"/>
    </source>
</evidence>
<keyword evidence="5" id="KW-0503">Monooxygenase</keyword>
<comment type="similarity">
    <text evidence="1">Belongs to the nitronate monooxygenase family. NMO class I subfamily.</text>
</comment>
<proteinExistence type="inferred from homology"/>
<dbReference type="EMBL" id="AWWI01000170">
    <property type="protein sequence ID" value="PIL17140.1"/>
    <property type="molecule type" value="Genomic_DNA"/>
</dbReference>
<keyword evidence="2" id="KW-0285">Flavoprotein</keyword>
<dbReference type="InterPro" id="IPR004136">
    <property type="entry name" value="NMO"/>
</dbReference>
<dbReference type="PANTHER" id="PTHR42747">
    <property type="entry name" value="NITRONATE MONOOXYGENASE-RELATED"/>
    <property type="match status" value="1"/>
</dbReference>
<keyword evidence="7" id="KW-1185">Reference proteome</keyword>